<organism evidence="3 4">
    <name type="scientific">Cyanidium caldarium</name>
    <name type="common">Red alga</name>
    <dbReference type="NCBI Taxonomy" id="2771"/>
    <lineage>
        <taxon>Eukaryota</taxon>
        <taxon>Rhodophyta</taxon>
        <taxon>Bangiophyceae</taxon>
        <taxon>Cyanidiales</taxon>
        <taxon>Cyanidiaceae</taxon>
        <taxon>Cyanidium</taxon>
    </lineage>
</organism>
<gene>
    <name evidence="3" type="ORF">CDCA_CDCA20G4854</name>
</gene>
<reference evidence="3 4" key="1">
    <citation type="submission" date="2022-07" db="EMBL/GenBank/DDBJ databases">
        <title>Genome-wide signatures of adaptation to extreme environments.</title>
        <authorList>
            <person name="Cho C.H."/>
            <person name="Yoon H.S."/>
        </authorList>
    </citation>
    <scope>NUCLEOTIDE SEQUENCE [LARGE SCALE GENOMIC DNA]</scope>
    <source>
        <strain evidence="3 4">DBV 063 E5</strain>
    </source>
</reference>
<evidence type="ECO:0000313" key="3">
    <source>
        <dbReference type="EMBL" id="KAK4538829.1"/>
    </source>
</evidence>
<evidence type="ECO:0000313" key="4">
    <source>
        <dbReference type="Proteomes" id="UP001301350"/>
    </source>
</evidence>
<feature type="region of interest" description="Disordered" evidence="1">
    <location>
        <begin position="1"/>
        <end position="72"/>
    </location>
</feature>
<dbReference type="PANTHER" id="PTHR12354:SF1">
    <property type="entry name" value="INTERFERON-RELATED DEVELOPMENTAL REGULATOR 1"/>
    <property type="match status" value="1"/>
</dbReference>
<sequence length="546" mass="59246">MARKRRGRVKEDGKTVRDSDAGETPRSDSGSGSWNASWRSGGGGGSARRSGGVLAGVGSDRASGGRDRPAWAAVDDGDDRLRNLSDKHIWNDCLESLRDRRRWLREWALQRAVRLSESGYRADLWDATDAYWVFEAVRRVVLRRGTAAEMQLAARLVSIGALTVAGVEGPDAVASLLRDTGLHEALLAQLRGRVVEEPCIAADDRLVEALSLSAFAANAHNADALESVMVALADMMRASRTSASATGSSSGAFDRVRLEGVIRGWALLASVLSPPEALWRHVTEMRVQETLRDWATEPHRGDAAHAELQRAAVEAVALIMERCNLSSPPTPKDGDVDIGASPALSTPIGSDTDDDDTGRERDGIRASPARPPRHPARATAAAADDDNAVARLGSTLQDVVSVTQARRHRLGRRHRSAVRHLERSASGNLLADRVIVSDGREQVCATSYAARRQLDAARRVLGGGLTAHLQHNAFLREFLHLLPHAPPLPALDDRSASPSLSDYSAGRSVIDTARERSAPRQHKRERQRARRLKHIRLQAHNGDEVA</sequence>
<dbReference type="InterPro" id="IPR039777">
    <property type="entry name" value="IFRD"/>
</dbReference>
<accession>A0AAV9J2Y4</accession>
<feature type="domain" description="Interferon-related developmental regulator N-terminal" evidence="2">
    <location>
        <begin position="90"/>
        <end position="325"/>
    </location>
</feature>
<dbReference type="EMBL" id="JANCYW010000020">
    <property type="protein sequence ID" value="KAK4538829.1"/>
    <property type="molecule type" value="Genomic_DNA"/>
</dbReference>
<feature type="compositionally biased region" description="Basic and acidic residues" evidence="1">
    <location>
        <begin position="9"/>
        <end position="26"/>
    </location>
</feature>
<dbReference type="AlphaFoldDB" id="A0AAV9J2Y4"/>
<name>A0AAV9J2Y4_CYACA</name>
<feature type="compositionally biased region" description="Basic residues" evidence="1">
    <location>
        <begin position="519"/>
        <end position="537"/>
    </location>
</feature>
<feature type="compositionally biased region" description="Low complexity" evidence="1">
    <location>
        <begin position="29"/>
        <end position="39"/>
    </location>
</feature>
<protein>
    <recommendedName>
        <fullName evidence="2">Interferon-related developmental regulator N-terminal domain-containing protein</fullName>
    </recommendedName>
</protein>
<dbReference type="Pfam" id="PF05004">
    <property type="entry name" value="IFRD"/>
    <property type="match status" value="1"/>
</dbReference>
<keyword evidence="4" id="KW-1185">Reference proteome</keyword>
<feature type="region of interest" description="Disordered" evidence="1">
    <location>
        <begin position="492"/>
        <end position="546"/>
    </location>
</feature>
<comment type="caution">
    <text evidence="3">The sequence shown here is derived from an EMBL/GenBank/DDBJ whole genome shotgun (WGS) entry which is preliminary data.</text>
</comment>
<feature type="region of interest" description="Disordered" evidence="1">
    <location>
        <begin position="324"/>
        <end position="383"/>
    </location>
</feature>
<proteinExistence type="predicted"/>
<evidence type="ECO:0000256" key="1">
    <source>
        <dbReference type="SAM" id="MobiDB-lite"/>
    </source>
</evidence>
<dbReference type="Proteomes" id="UP001301350">
    <property type="component" value="Unassembled WGS sequence"/>
</dbReference>
<dbReference type="PANTHER" id="PTHR12354">
    <property type="entry name" value="INTERFERON-RELATED DEVELOPMENTAL REGULATOR"/>
    <property type="match status" value="1"/>
</dbReference>
<evidence type="ECO:0000259" key="2">
    <source>
        <dbReference type="Pfam" id="PF05004"/>
    </source>
</evidence>
<dbReference type="InterPro" id="IPR007701">
    <property type="entry name" value="Interferon-rel_develop_reg_N"/>
</dbReference>